<dbReference type="Gene3D" id="3.40.30.10">
    <property type="entry name" value="Glutaredoxin"/>
    <property type="match status" value="1"/>
</dbReference>
<gene>
    <name evidence="7" type="ORF">LZ012_14415</name>
</gene>
<feature type="chain" id="PRO_5047528607" evidence="5">
    <location>
        <begin position="21"/>
        <end position="169"/>
    </location>
</feature>
<protein>
    <submittedName>
        <fullName evidence="7">TlpA family protein disulfide reductase</fullName>
    </submittedName>
</protein>
<proteinExistence type="predicted"/>
<keyword evidence="3" id="KW-1015">Disulfide bond</keyword>
<keyword evidence="5" id="KW-0732">Signal</keyword>
<comment type="subcellular location">
    <subcellularLocation>
        <location evidence="1">Cell envelope</location>
    </subcellularLocation>
</comment>
<evidence type="ECO:0000256" key="1">
    <source>
        <dbReference type="ARBA" id="ARBA00004196"/>
    </source>
</evidence>
<evidence type="ECO:0000256" key="2">
    <source>
        <dbReference type="ARBA" id="ARBA00022748"/>
    </source>
</evidence>
<dbReference type="PANTHER" id="PTHR42852:SF6">
    <property type="entry name" value="THIOL:DISULFIDE INTERCHANGE PROTEIN DSBE"/>
    <property type="match status" value="1"/>
</dbReference>
<dbReference type="EMBL" id="JAKLTN010000002">
    <property type="protein sequence ID" value="MCG2578186.1"/>
    <property type="molecule type" value="Genomic_DNA"/>
</dbReference>
<organism evidence="7 8">
    <name type="scientific">Dechloromonas hankyongensis</name>
    <dbReference type="NCBI Taxonomy" id="2908002"/>
    <lineage>
        <taxon>Bacteria</taxon>
        <taxon>Pseudomonadati</taxon>
        <taxon>Pseudomonadota</taxon>
        <taxon>Betaproteobacteria</taxon>
        <taxon>Rhodocyclales</taxon>
        <taxon>Azonexaceae</taxon>
        <taxon>Dechloromonas</taxon>
    </lineage>
</organism>
<sequence length="169" mass="18549">MKLFSALLVATLTLITPAHAKTPGEVDVGSALRDLPMQGLNGPSKKVSDFRGKPLIINVWASWCGPCRAEMGSLDRLAKRYGKQFTVIGISTDDYPENAKSFLQKSGTAFPMFIDDKPWPLENMLGANRLPLTVLIDADGKVLGKYYGAHEWDSRDAVETIAKVLKLKL</sequence>
<feature type="domain" description="Thioredoxin" evidence="6">
    <location>
        <begin position="26"/>
        <end position="166"/>
    </location>
</feature>
<evidence type="ECO:0000256" key="4">
    <source>
        <dbReference type="ARBA" id="ARBA00023284"/>
    </source>
</evidence>
<dbReference type="InterPro" id="IPR013766">
    <property type="entry name" value="Thioredoxin_domain"/>
</dbReference>
<evidence type="ECO:0000256" key="5">
    <source>
        <dbReference type="SAM" id="SignalP"/>
    </source>
</evidence>
<dbReference type="InterPro" id="IPR050553">
    <property type="entry name" value="Thioredoxin_ResA/DsbE_sf"/>
</dbReference>
<evidence type="ECO:0000259" key="6">
    <source>
        <dbReference type="PROSITE" id="PS51352"/>
    </source>
</evidence>
<dbReference type="InterPro" id="IPR013740">
    <property type="entry name" value="Redoxin"/>
</dbReference>
<comment type="caution">
    <text evidence="7">The sequence shown here is derived from an EMBL/GenBank/DDBJ whole genome shotgun (WGS) entry which is preliminary data.</text>
</comment>
<dbReference type="CDD" id="cd02966">
    <property type="entry name" value="TlpA_like_family"/>
    <property type="match status" value="1"/>
</dbReference>
<keyword evidence="8" id="KW-1185">Reference proteome</keyword>
<evidence type="ECO:0000313" key="7">
    <source>
        <dbReference type="EMBL" id="MCG2578186.1"/>
    </source>
</evidence>
<name>A0ABS9K4V5_9RHOO</name>
<keyword evidence="4" id="KW-0676">Redox-active center</keyword>
<reference evidence="7" key="1">
    <citation type="submission" date="2022-01" db="EMBL/GenBank/DDBJ databases">
        <authorList>
            <person name="Jo J.-H."/>
            <person name="Im W.-T."/>
        </authorList>
    </citation>
    <scope>NUCLEOTIDE SEQUENCE</scope>
    <source>
        <strain evidence="7">XY25</strain>
    </source>
</reference>
<dbReference type="SUPFAM" id="SSF52833">
    <property type="entry name" value="Thioredoxin-like"/>
    <property type="match status" value="1"/>
</dbReference>
<dbReference type="InterPro" id="IPR036249">
    <property type="entry name" value="Thioredoxin-like_sf"/>
</dbReference>
<dbReference type="PROSITE" id="PS51352">
    <property type="entry name" value="THIOREDOXIN_2"/>
    <property type="match status" value="1"/>
</dbReference>
<evidence type="ECO:0000313" key="8">
    <source>
        <dbReference type="Proteomes" id="UP001165384"/>
    </source>
</evidence>
<dbReference type="RefSeq" id="WP_275711516.1">
    <property type="nucleotide sequence ID" value="NZ_JAKLTN010000002.1"/>
</dbReference>
<dbReference type="InterPro" id="IPR017937">
    <property type="entry name" value="Thioredoxin_CS"/>
</dbReference>
<keyword evidence="2" id="KW-0201">Cytochrome c-type biogenesis</keyword>
<evidence type="ECO:0000256" key="3">
    <source>
        <dbReference type="ARBA" id="ARBA00023157"/>
    </source>
</evidence>
<dbReference type="Pfam" id="PF08534">
    <property type="entry name" value="Redoxin"/>
    <property type="match status" value="1"/>
</dbReference>
<dbReference type="Proteomes" id="UP001165384">
    <property type="component" value="Unassembled WGS sequence"/>
</dbReference>
<dbReference type="PROSITE" id="PS00194">
    <property type="entry name" value="THIOREDOXIN_1"/>
    <property type="match status" value="1"/>
</dbReference>
<dbReference type="PANTHER" id="PTHR42852">
    <property type="entry name" value="THIOL:DISULFIDE INTERCHANGE PROTEIN DSBE"/>
    <property type="match status" value="1"/>
</dbReference>
<accession>A0ABS9K4V5</accession>
<feature type="signal peptide" evidence="5">
    <location>
        <begin position="1"/>
        <end position="20"/>
    </location>
</feature>